<feature type="transmembrane region" description="Helical" evidence="3">
    <location>
        <begin position="9"/>
        <end position="27"/>
    </location>
</feature>
<organism evidence="5 6">
    <name type="scientific">Candidatus Sungbacteria bacterium RIFCSPLOWO2_12_FULL_41_11</name>
    <dbReference type="NCBI Taxonomy" id="1802286"/>
    <lineage>
        <taxon>Bacteria</taxon>
        <taxon>Candidatus Sungiibacteriota</taxon>
    </lineage>
</organism>
<dbReference type="InterPro" id="IPR016047">
    <property type="entry name" value="M23ase_b-sheet_dom"/>
</dbReference>
<name>A0A1G2LU90_9BACT</name>
<evidence type="ECO:0000256" key="2">
    <source>
        <dbReference type="SAM" id="Coils"/>
    </source>
</evidence>
<dbReference type="PANTHER" id="PTHR21666">
    <property type="entry name" value="PEPTIDASE-RELATED"/>
    <property type="match status" value="1"/>
</dbReference>
<dbReference type="Gene3D" id="6.10.250.3150">
    <property type="match status" value="1"/>
</dbReference>
<dbReference type="AlphaFoldDB" id="A0A1G2LU90"/>
<dbReference type="PANTHER" id="PTHR21666:SF289">
    <property type="entry name" value="L-ALA--D-GLU ENDOPEPTIDASE"/>
    <property type="match status" value="1"/>
</dbReference>
<keyword evidence="3" id="KW-0812">Transmembrane</keyword>
<accession>A0A1G2LU90</accession>
<feature type="coiled-coil region" evidence="2">
    <location>
        <begin position="169"/>
        <end position="196"/>
    </location>
</feature>
<dbReference type="InterPro" id="IPR050570">
    <property type="entry name" value="Cell_wall_metabolism_enzyme"/>
</dbReference>
<dbReference type="SUPFAM" id="SSF51261">
    <property type="entry name" value="Duplicated hybrid motif"/>
    <property type="match status" value="1"/>
</dbReference>
<dbReference type="GO" id="GO:0004222">
    <property type="term" value="F:metalloendopeptidase activity"/>
    <property type="evidence" value="ECO:0007669"/>
    <property type="project" value="TreeGrafter"/>
</dbReference>
<dbReference type="InterPro" id="IPR011055">
    <property type="entry name" value="Dup_hybrid_motif"/>
</dbReference>
<evidence type="ECO:0000256" key="3">
    <source>
        <dbReference type="SAM" id="Phobius"/>
    </source>
</evidence>
<feature type="domain" description="M23ase beta-sheet core" evidence="4">
    <location>
        <begin position="295"/>
        <end position="389"/>
    </location>
</feature>
<evidence type="ECO:0000256" key="1">
    <source>
        <dbReference type="ARBA" id="ARBA00022729"/>
    </source>
</evidence>
<evidence type="ECO:0000313" key="6">
    <source>
        <dbReference type="Proteomes" id="UP000177171"/>
    </source>
</evidence>
<feature type="coiled-coil region" evidence="2">
    <location>
        <begin position="221"/>
        <end position="252"/>
    </location>
</feature>
<keyword evidence="2" id="KW-0175">Coiled coil</keyword>
<feature type="coiled-coil region" evidence="2">
    <location>
        <begin position="32"/>
        <end position="115"/>
    </location>
</feature>
<dbReference type="Pfam" id="PF01551">
    <property type="entry name" value="Peptidase_M23"/>
    <property type="match status" value="1"/>
</dbReference>
<evidence type="ECO:0000259" key="4">
    <source>
        <dbReference type="Pfam" id="PF01551"/>
    </source>
</evidence>
<protein>
    <recommendedName>
        <fullName evidence="4">M23ase beta-sheet core domain-containing protein</fullName>
    </recommendedName>
</protein>
<keyword evidence="1" id="KW-0732">Signal</keyword>
<dbReference type="Gene3D" id="2.70.70.10">
    <property type="entry name" value="Glucose Permease (Domain IIA)"/>
    <property type="match status" value="1"/>
</dbReference>
<gene>
    <name evidence="5" type="ORF">A3G49_02025</name>
</gene>
<keyword evidence="3" id="KW-1133">Transmembrane helix</keyword>
<evidence type="ECO:0000313" key="5">
    <source>
        <dbReference type="EMBL" id="OHA14381.1"/>
    </source>
</evidence>
<keyword evidence="3" id="KW-0472">Membrane</keyword>
<reference evidence="5 6" key="1">
    <citation type="journal article" date="2016" name="Nat. Commun.">
        <title>Thousands of microbial genomes shed light on interconnected biogeochemical processes in an aquifer system.</title>
        <authorList>
            <person name="Anantharaman K."/>
            <person name="Brown C.T."/>
            <person name="Hug L.A."/>
            <person name="Sharon I."/>
            <person name="Castelle C.J."/>
            <person name="Probst A.J."/>
            <person name="Thomas B.C."/>
            <person name="Singh A."/>
            <person name="Wilkins M.J."/>
            <person name="Karaoz U."/>
            <person name="Brodie E.L."/>
            <person name="Williams K.H."/>
            <person name="Hubbard S.S."/>
            <person name="Banfield J.F."/>
        </authorList>
    </citation>
    <scope>NUCLEOTIDE SEQUENCE [LARGE SCALE GENOMIC DNA]</scope>
</reference>
<dbReference type="Proteomes" id="UP000177171">
    <property type="component" value="Unassembled WGS sequence"/>
</dbReference>
<dbReference type="CDD" id="cd12797">
    <property type="entry name" value="M23_peptidase"/>
    <property type="match status" value="1"/>
</dbReference>
<dbReference type="EMBL" id="MHQY01000008">
    <property type="protein sequence ID" value="OHA14381.1"/>
    <property type="molecule type" value="Genomic_DNA"/>
</dbReference>
<sequence length="416" mass="47192">MRPVLKKRFIPFTAIILMVFTAFYFKAGASTIDDLKKEIEAKNQEIQKLEEQEKQFKQSITETQKTSKTLANQVASIEKSIKNINSEVRINEAKIARANLEIKVLREEISAKENEILSGKQGMAGIFRLIYEKDKEGYYAMFIKNSSLSSLLTRFNEFTLIQNKFKEYLSGLKSLKAELESKKTSEEDKKNELAGLQGVLGDKKVLQAVQQKEKTQILTSTKNQEKLYQQLLKKTEAKEEEILKELEELEDRLRVLIDPSSLPLSIKGFFNQPADGRISQFYGRTSFAVRSDFYKFHNGIDIANVYGTPIVSAYPGKVIYIGNTDNYCPRGAYGKYVLVDHENNLATFYTHLSLIKVGVGDRLEKGQLIGYMGRSGLTTGSHVHFTVYDSRTVEVKQSRVCGPMPYGGSIDPMDYL</sequence>
<comment type="caution">
    <text evidence="5">The sequence shown here is derived from an EMBL/GenBank/DDBJ whole genome shotgun (WGS) entry which is preliminary data.</text>
</comment>
<proteinExistence type="predicted"/>